<comment type="caution">
    <text evidence="1">The sequence shown here is derived from an EMBL/GenBank/DDBJ whole genome shotgun (WGS) entry which is preliminary data.</text>
</comment>
<evidence type="ECO:0000313" key="1">
    <source>
        <dbReference type="EMBL" id="MCZ7936666.1"/>
    </source>
</evidence>
<name>A0A9X3QXG3_9HYPH</name>
<dbReference type="Gene3D" id="3.40.50.300">
    <property type="entry name" value="P-loop containing nucleotide triphosphate hydrolases"/>
    <property type="match status" value="1"/>
</dbReference>
<dbReference type="RefSeq" id="WP_269834630.1">
    <property type="nucleotide sequence ID" value="NZ_JAPZLR010000002.1"/>
</dbReference>
<dbReference type="AlphaFoldDB" id="A0A9X3QXG3"/>
<organism evidence="1 2">
    <name type="scientific">Agrobacterium salinitolerans</name>
    <dbReference type="NCBI Taxonomy" id="1183413"/>
    <lineage>
        <taxon>Bacteria</taxon>
        <taxon>Pseudomonadati</taxon>
        <taxon>Pseudomonadota</taxon>
        <taxon>Alphaproteobacteria</taxon>
        <taxon>Hyphomicrobiales</taxon>
        <taxon>Rhizobiaceae</taxon>
        <taxon>Rhizobium/Agrobacterium group</taxon>
        <taxon>Agrobacterium</taxon>
    </lineage>
</organism>
<dbReference type="SUPFAM" id="SSF52540">
    <property type="entry name" value="P-loop containing nucleoside triphosphate hydrolases"/>
    <property type="match status" value="1"/>
</dbReference>
<proteinExistence type="predicted"/>
<dbReference type="Pfam" id="PF03237">
    <property type="entry name" value="Terminase_6N"/>
    <property type="match status" value="1"/>
</dbReference>
<dbReference type="InterPro" id="IPR027417">
    <property type="entry name" value="P-loop_NTPase"/>
</dbReference>
<reference evidence="1" key="1">
    <citation type="submission" date="2022-12" db="EMBL/GenBank/DDBJ databases">
        <title>Draft genome sequences of 22 rhizogenic Agrobacterium biovar 1 strains, the causative agent of hairy root disease.</title>
        <authorList>
            <person name="Kim N."/>
            <person name="Vargas P."/>
            <person name="Rediers H."/>
        </authorList>
    </citation>
    <scope>NUCLEOTIDE SEQUENCE</scope>
    <source>
        <strain evidence="1">ST15.13.006</strain>
    </source>
</reference>
<gene>
    <name evidence="1" type="ORF">O9X88_03845</name>
</gene>
<dbReference type="Gene3D" id="3.30.420.240">
    <property type="match status" value="1"/>
</dbReference>
<protein>
    <submittedName>
        <fullName evidence="1">Terminase family protein</fullName>
    </submittedName>
</protein>
<dbReference type="Proteomes" id="UP001151018">
    <property type="component" value="Unassembled WGS sequence"/>
</dbReference>
<sequence length="478" mass="54516">MEVALEDEALLQAAIIRWRKDPVLFVKQVFKADLTPKQIEFVRAFQKNKRITFRGGTGLGKTFTMSILTWWALITHNQVQITIFGPNQGNLKSVFWKEVQSMYGRMPEWIQSGFDVTESKAERKDAPKDCFAEWKLVTKENVEGARGIHKTNNFVFVDEATGVDREIFTGALLNILVDRNSKLCLVSNPNRINSFFYDTFYAQPMSQQWTKIHGLMRDGRDYINNPQAHDEQASSYGAITSLDYRSMVLGEFPLSDSDTLIPREYIDTAIENPDAVPAPNVPVIWGLDPAGKGRDKAVLCIRHDNKMLDLKWWDKTDAVQLSNYVIDQWNKTPKAMRPAKIVVDGGGVGHGAESILRAAGLPIMSVQFQQRPTRKPDLYLNMRALMWVECRDWICNEEYPVSILNNNLLIEDLTAPNYWEIPKYKIETKDDIKKRTGRSTDFADALCLTFAPSKMMLMQSSSNGGKIDYDPGFYGHYE</sequence>
<evidence type="ECO:0000313" key="2">
    <source>
        <dbReference type="Proteomes" id="UP001151018"/>
    </source>
</evidence>
<dbReference type="EMBL" id="JAPZLR010000002">
    <property type="protein sequence ID" value="MCZ7936666.1"/>
    <property type="molecule type" value="Genomic_DNA"/>
</dbReference>
<accession>A0A9X3QXG3</accession>